<proteinExistence type="predicted"/>
<dbReference type="KEGG" id="mcos:GM418_29905"/>
<keyword evidence="2" id="KW-1185">Reference proteome</keyword>
<sequence length="277" mass="33090">MTTHKQIISELETELLKRDEVSGNLFEQLEFAIGLCKIALDRMRELVVKEGFLDKNSEIHFFKKIKPIVYSKLLYYQAVFDIESIRQNVDRKNLKKFFQREQKKLLKFMKKNYVKVQYYRCDHNYLDEKYFTRNNEKIPLEAKDNQSLFNEDFFSCRDHTFSVIMAKEMLIKYISKEIEEIEHPEGKDQVMSKSNLSWTDSKMDAYEFIYGIYYAGSVNHGKATISDLAEAFEKMFNIELKKDIYHAPSEMVQRNEPAKYLSRLVAIIRRKMNNKLR</sequence>
<dbReference type="InterPro" id="IPR018534">
    <property type="entry name" value="Tet_reg_excision_RteC"/>
</dbReference>
<organism evidence="1 2">
    <name type="scientific">Maribellus comscasis</name>
    <dbReference type="NCBI Taxonomy" id="2681766"/>
    <lineage>
        <taxon>Bacteria</taxon>
        <taxon>Pseudomonadati</taxon>
        <taxon>Bacteroidota</taxon>
        <taxon>Bacteroidia</taxon>
        <taxon>Marinilabiliales</taxon>
        <taxon>Prolixibacteraceae</taxon>
        <taxon>Maribellus</taxon>
    </lineage>
</organism>
<accession>A0A6I6K4W7</accession>
<protein>
    <recommendedName>
        <fullName evidence="3">Tetracycline regulation of excision, RteC</fullName>
    </recommendedName>
</protein>
<dbReference type="Proteomes" id="UP000428260">
    <property type="component" value="Chromosome"/>
</dbReference>
<dbReference type="Pfam" id="PF09357">
    <property type="entry name" value="RteC"/>
    <property type="match status" value="1"/>
</dbReference>
<evidence type="ECO:0000313" key="1">
    <source>
        <dbReference type="EMBL" id="QGY47727.1"/>
    </source>
</evidence>
<dbReference type="AlphaFoldDB" id="A0A6I6K4W7"/>
<name>A0A6I6K4W7_9BACT</name>
<dbReference type="EMBL" id="CP046401">
    <property type="protein sequence ID" value="QGY47727.1"/>
    <property type="molecule type" value="Genomic_DNA"/>
</dbReference>
<dbReference type="RefSeq" id="WP_158871878.1">
    <property type="nucleotide sequence ID" value="NZ_CP046401.1"/>
</dbReference>
<evidence type="ECO:0000313" key="2">
    <source>
        <dbReference type="Proteomes" id="UP000428260"/>
    </source>
</evidence>
<reference evidence="1 2" key="1">
    <citation type="submission" date="2019-11" db="EMBL/GenBank/DDBJ databases">
        <authorList>
            <person name="Zheng R.K."/>
            <person name="Sun C.M."/>
        </authorList>
    </citation>
    <scope>NUCLEOTIDE SEQUENCE [LARGE SCALE GENOMIC DNA]</scope>
    <source>
        <strain evidence="1 2">WC007</strain>
    </source>
</reference>
<evidence type="ECO:0008006" key="3">
    <source>
        <dbReference type="Google" id="ProtNLM"/>
    </source>
</evidence>
<gene>
    <name evidence="1" type="ORF">GM418_29905</name>
</gene>